<proteinExistence type="predicted"/>
<accession>A0A1A9URD1</accession>
<evidence type="ECO:0000313" key="2">
    <source>
        <dbReference type="EnsemblMetazoa" id="GAUT012895-PA"/>
    </source>
</evidence>
<evidence type="ECO:0000313" key="3">
    <source>
        <dbReference type="Proteomes" id="UP000078200"/>
    </source>
</evidence>
<evidence type="ECO:0000256" key="1">
    <source>
        <dbReference type="SAM" id="Phobius"/>
    </source>
</evidence>
<dbReference type="EnsemblMetazoa" id="GAUT012895-RA">
    <property type="protein sequence ID" value="GAUT012895-PA"/>
    <property type="gene ID" value="GAUT012895"/>
</dbReference>
<feature type="transmembrane region" description="Helical" evidence="1">
    <location>
        <begin position="185"/>
        <end position="206"/>
    </location>
</feature>
<dbReference type="AlphaFoldDB" id="A0A1A9URD1"/>
<keyword evidence="3" id="KW-1185">Reference proteome</keyword>
<reference evidence="2" key="1">
    <citation type="submission" date="2020-05" db="UniProtKB">
        <authorList>
            <consortium name="EnsemblMetazoa"/>
        </authorList>
    </citation>
    <scope>IDENTIFICATION</scope>
    <source>
        <strain evidence="2">TTRI</strain>
    </source>
</reference>
<name>A0A1A9URD1_GLOAU</name>
<sequence length="238" mass="27189">MRVTYCIMVFIPNDIFSKLLYRYPDLWALDRRHVCWEIAGRELADRLSYKLNQRVTTDDVKHKVLLIKASLKKLNKTQRTARTTLCAYHKYAHKLGLKHAANRLIKQLISHGGIKIGREKITPQVEVMDKADRLIEEVIDERVQTPQVEVVGECASSQLKDINISQKYFDDDNDDVFTKVVDDEVTITVVLAATVIIFGVVAVAVATDIYDKHFDLDIVKCKEKPFSELCRANLLSLG</sequence>
<dbReference type="Proteomes" id="UP000078200">
    <property type="component" value="Unassembled WGS sequence"/>
</dbReference>
<keyword evidence="1" id="KW-1133">Transmembrane helix</keyword>
<organism evidence="2 3">
    <name type="scientific">Glossina austeni</name>
    <name type="common">Savannah tsetse fly</name>
    <dbReference type="NCBI Taxonomy" id="7395"/>
    <lineage>
        <taxon>Eukaryota</taxon>
        <taxon>Metazoa</taxon>
        <taxon>Ecdysozoa</taxon>
        <taxon>Arthropoda</taxon>
        <taxon>Hexapoda</taxon>
        <taxon>Insecta</taxon>
        <taxon>Pterygota</taxon>
        <taxon>Neoptera</taxon>
        <taxon>Endopterygota</taxon>
        <taxon>Diptera</taxon>
        <taxon>Brachycera</taxon>
        <taxon>Muscomorpha</taxon>
        <taxon>Hippoboscoidea</taxon>
        <taxon>Glossinidae</taxon>
        <taxon>Glossina</taxon>
    </lineage>
</organism>
<dbReference type="VEuPathDB" id="VectorBase:GAUT012895"/>
<keyword evidence="1" id="KW-0472">Membrane</keyword>
<keyword evidence="1" id="KW-0812">Transmembrane</keyword>
<protein>
    <submittedName>
        <fullName evidence="2">Uncharacterized protein</fullName>
    </submittedName>
</protein>